<dbReference type="InterPro" id="IPR037185">
    <property type="entry name" value="EmrE-like"/>
</dbReference>
<name>A0ABW0SD86_9RHOB</name>
<evidence type="ECO:0000313" key="3">
    <source>
        <dbReference type="EMBL" id="MFC5566891.1"/>
    </source>
</evidence>
<feature type="transmembrane region" description="Helical" evidence="1">
    <location>
        <begin position="241"/>
        <end position="258"/>
    </location>
</feature>
<feature type="transmembrane region" description="Helical" evidence="1">
    <location>
        <begin position="71"/>
        <end position="89"/>
    </location>
</feature>
<dbReference type="Gene3D" id="1.10.3730.20">
    <property type="match status" value="1"/>
</dbReference>
<dbReference type="InterPro" id="IPR000620">
    <property type="entry name" value="EamA_dom"/>
</dbReference>
<reference evidence="4" key="1">
    <citation type="journal article" date="2019" name="Int. J. Syst. Evol. Microbiol.">
        <title>The Global Catalogue of Microorganisms (GCM) 10K type strain sequencing project: providing services to taxonomists for standard genome sequencing and annotation.</title>
        <authorList>
            <consortium name="The Broad Institute Genomics Platform"/>
            <consortium name="The Broad Institute Genome Sequencing Center for Infectious Disease"/>
            <person name="Wu L."/>
            <person name="Ma J."/>
        </authorList>
    </citation>
    <scope>NUCLEOTIDE SEQUENCE [LARGE SCALE GENOMIC DNA]</scope>
    <source>
        <strain evidence="4">KACC 11588</strain>
    </source>
</reference>
<keyword evidence="1" id="KW-0812">Transmembrane</keyword>
<dbReference type="PANTHER" id="PTHR22911">
    <property type="entry name" value="ACYL-MALONYL CONDENSING ENZYME-RELATED"/>
    <property type="match status" value="1"/>
</dbReference>
<feature type="transmembrane region" description="Helical" evidence="1">
    <location>
        <begin position="41"/>
        <end position="59"/>
    </location>
</feature>
<feature type="transmembrane region" description="Helical" evidence="1">
    <location>
        <begin position="147"/>
        <end position="166"/>
    </location>
</feature>
<dbReference type="Pfam" id="PF00892">
    <property type="entry name" value="EamA"/>
    <property type="match status" value="1"/>
</dbReference>
<evidence type="ECO:0000313" key="4">
    <source>
        <dbReference type="Proteomes" id="UP001596056"/>
    </source>
</evidence>
<protein>
    <submittedName>
        <fullName evidence="3">DMT family transporter</fullName>
    </submittedName>
</protein>
<feature type="transmembrane region" description="Helical" evidence="1">
    <location>
        <begin position="124"/>
        <end position="141"/>
    </location>
</feature>
<keyword evidence="1" id="KW-1133">Transmembrane helix</keyword>
<dbReference type="PANTHER" id="PTHR22911:SF103">
    <property type="entry name" value="BLR2811 PROTEIN"/>
    <property type="match status" value="1"/>
</dbReference>
<feature type="transmembrane region" description="Helical" evidence="1">
    <location>
        <begin position="178"/>
        <end position="198"/>
    </location>
</feature>
<proteinExistence type="predicted"/>
<feature type="transmembrane region" description="Helical" evidence="1">
    <location>
        <begin position="95"/>
        <end position="117"/>
    </location>
</feature>
<dbReference type="RefSeq" id="WP_209841669.1">
    <property type="nucleotide sequence ID" value="NZ_JAGGJP010000011.1"/>
</dbReference>
<feature type="domain" description="EamA" evidence="2">
    <location>
        <begin position="8"/>
        <end position="140"/>
    </location>
</feature>
<sequence>MSLSPNLRGAALMTAAMAGFVVSDAAMKGLGAHWPLFQSIFVRGCGTTLVLGGLALALGQVRAVGRRDAGLILLRTVFEMAAGWCYLTALNRMPLANVSAIQQAVPLAVTLGAMAVLGERVDRARLLAILAGLGGVLLILQPGGGGFTWASLLVLGSVAATSARDLTSRVIRPEVPSVLIAAAASAGMALMGGVGAAFVDWQPLTPASGLLLAATVSFVVLGYVASVSAMRVGEIAAVTPFRYTALVMAIGLGAVAFGDVPGPLTVAGAGVVVGTGLYTLLRDRRRARPEEEASPGL</sequence>
<accession>A0ABW0SD86</accession>
<feature type="transmembrane region" description="Helical" evidence="1">
    <location>
        <begin position="210"/>
        <end position="229"/>
    </location>
</feature>
<dbReference type="EMBL" id="JBHSNA010000008">
    <property type="protein sequence ID" value="MFC5566891.1"/>
    <property type="molecule type" value="Genomic_DNA"/>
</dbReference>
<evidence type="ECO:0000259" key="2">
    <source>
        <dbReference type="Pfam" id="PF00892"/>
    </source>
</evidence>
<feature type="transmembrane region" description="Helical" evidence="1">
    <location>
        <begin position="264"/>
        <end position="281"/>
    </location>
</feature>
<keyword evidence="4" id="KW-1185">Reference proteome</keyword>
<evidence type="ECO:0000256" key="1">
    <source>
        <dbReference type="SAM" id="Phobius"/>
    </source>
</evidence>
<gene>
    <name evidence="3" type="ORF">ACFPOC_10770</name>
</gene>
<keyword evidence="1" id="KW-0472">Membrane</keyword>
<dbReference type="SUPFAM" id="SSF103481">
    <property type="entry name" value="Multidrug resistance efflux transporter EmrE"/>
    <property type="match status" value="2"/>
</dbReference>
<comment type="caution">
    <text evidence="3">The sequence shown here is derived from an EMBL/GenBank/DDBJ whole genome shotgun (WGS) entry which is preliminary data.</text>
</comment>
<organism evidence="3 4">
    <name type="scientific">Rubellimicrobium aerolatum</name>
    <dbReference type="NCBI Taxonomy" id="490979"/>
    <lineage>
        <taxon>Bacteria</taxon>
        <taxon>Pseudomonadati</taxon>
        <taxon>Pseudomonadota</taxon>
        <taxon>Alphaproteobacteria</taxon>
        <taxon>Rhodobacterales</taxon>
        <taxon>Roseobacteraceae</taxon>
        <taxon>Rubellimicrobium</taxon>
    </lineage>
</organism>
<dbReference type="Proteomes" id="UP001596056">
    <property type="component" value="Unassembled WGS sequence"/>
</dbReference>